<dbReference type="EMBL" id="JAACJM010000012">
    <property type="protein sequence ID" value="KAF5370083.1"/>
    <property type="molecule type" value="Genomic_DNA"/>
</dbReference>
<reference evidence="2 3" key="1">
    <citation type="journal article" date="2020" name="ISME J.">
        <title>Uncovering the hidden diversity of litter-decomposition mechanisms in mushroom-forming fungi.</title>
        <authorList>
            <person name="Floudas D."/>
            <person name="Bentzer J."/>
            <person name="Ahren D."/>
            <person name="Johansson T."/>
            <person name="Persson P."/>
            <person name="Tunlid A."/>
        </authorList>
    </citation>
    <scope>NUCLEOTIDE SEQUENCE [LARGE SCALE GENOMIC DNA]</scope>
    <source>
        <strain evidence="2 3">CBS 291.85</strain>
    </source>
</reference>
<feature type="region of interest" description="Disordered" evidence="1">
    <location>
        <begin position="313"/>
        <end position="718"/>
    </location>
</feature>
<name>A0A8H5GRR2_9AGAR</name>
<dbReference type="OrthoDB" id="2587563at2759"/>
<dbReference type="Gene3D" id="1.10.10.2670">
    <property type="entry name" value="E3 ubiquitin-protein ligase"/>
    <property type="match status" value="1"/>
</dbReference>
<gene>
    <name evidence="2" type="ORF">D9758_001085</name>
</gene>
<evidence type="ECO:0000256" key="1">
    <source>
        <dbReference type="SAM" id="MobiDB-lite"/>
    </source>
</evidence>
<feature type="compositionally biased region" description="Polar residues" evidence="1">
    <location>
        <begin position="430"/>
        <end position="448"/>
    </location>
</feature>
<feature type="compositionally biased region" description="Low complexity" evidence="1">
    <location>
        <begin position="190"/>
        <end position="203"/>
    </location>
</feature>
<feature type="compositionally biased region" description="Pro residues" evidence="1">
    <location>
        <begin position="178"/>
        <end position="189"/>
    </location>
</feature>
<feature type="region of interest" description="Disordered" evidence="1">
    <location>
        <begin position="1"/>
        <end position="24"/>
    </location>
</feature>
<feature type="compositionally biased region" description="Polar residues" evidence="1">
    <location>
        <begin position="409"/>
        <end position="419"/>
    </location>
</feature>
<protein>
    <recommendedName>
        <fullName evidence="4">RNA polymerase II elongation factor ELL N-terminal domain-containing protein</fullName>
    </recommendedName>
</protein>
<comment type="caution">
    <text evidence="2">The sequence shown here is derived from an EMBL/GenBank/DDBJ whole genome shotgun (WGS) entry which is preliminary data.</text>
</comment>
<evidence type="ECO:0000313" key="3">
    <source>
        <dbReference type="Proteomes" id="UP000559256"/>
    </source>
</evidence>
<feature type="compositionally biased region" description="Basic and acidic residues" evidence="1">
    <location>
        <begin position="475"/>
        <end position="500"/>
    </location>
</feature>
<organism evidence="2 3">
    <name type="scientific">Tetrapyrgos nigripes</name>
    <dbReference type="NCBI Taxonomy" id="182062"/>
    <lineage>
        <taxon>Eukaryota</taxon>
        <taxon>Fungi</taxon>
        <taxon>Dikarya</taxon>
        <taxon>Basidiomycota</taxon>
        <taxon>Agaricomycotina</taxon>
        <taxon>Agaricomycetes</taxon>
        <taxon>Agaricomycetidae</taxon>
        <taxon>Agaricales</taxon>
        <taxon>Marasmiineae</taxon>
        <taxon>Marasmiaceae</taxon>
        <taxon>Tetrapyrgos</taxon>
    </lineage>
</organism>
<evidence type="ECO:0008006" key="4">
    <source>
        <dbReference type="Google" id="ProtNLM"/>
    </source>
</evidence>
<feature type="compositionally biased region" description="Basic and acidic residues" evidence="1">
    <location>
        <begin position="449"/>
        <end position="464"/>
    </location>
</feature>
<feature type="compositionally biased region" description="Basic and acidic residues" evidence="1">
    <location>
        <begin position="351"/>
        <end position="390"/>
    </location>
</feature>
<dbReference type="InterPro" id="IPR042065">
    <property type="entry name" value="E3_ELL-like"/>
</dbReference>
<proteinExistence type="predicted"/>
<feature type="compositionally biased region" description="Low complexity" evidence="1">
    <location>
        <begin position="392"/>
        <end position="408"/>
    </location>
</feature>
<feature type="compositionally biased region" description="Basic and acidic residues" evidence="1">
    <location>
        <begin position="513"/>
        <end position="545"/>
    </location>
</feature>
<feature type="region of interest" description="Disordered" evidence="1">
    <location>
        <begin position="115"/>
        <end position="209"/>
    </location>
</feature>
<dbReference type="Proteomes" id="UP000559256">
    <property type="component" value="Unassembled WGS sequence"/>
</dbReference>
<feature type="compositionally biased region" description="Low complexity" evidence="1">
    <location>
        <begin position="640"/>
        <end position="659"/>
    </location>
</feature>
<feature type="compositionally biased region" description="Polar residues" evidence="1">
    <location>
        <begin position="678"/>
        <end position="697"/>
    </location>
</feature>
<dbReference type="InterPro" id="IPR036390">
    <property type="entry name" value="WH_DNA-bd_sf"/>
</dbReference>
<evidence type="ECO:0000313" key="2">
    <source>
        <dbReference type="EMBL" id="KAF5370083.1"/>
    </source>
</evidence>
<keyword evidence="3" id="KW-1185">Reference proteome</keyword>
<sequence>MPGPLPAAVHALHGHSRPGDVQQPNKKHSYIVRLSMEALSALDTYPNQPEMEFQFGDNPGFFIGDSFFPVHQQKEEICHDLYLRMATAAKPNVPLKLYANVTGKLTVPERELDKSLQDRIRKSTADAASQRSAAKTKFIDSPADLPAASTGKKKKEASMFRKPVNPKIPDPSKASRPLPLPSSLPPRPQPSLSSTSQSSQRPSSDPHLRNRLVHFLAVGERTSDETIKAVAGADAGADLKGSIFQLLEEVAEQLPQNGSKRMWRLKPKTWMEVRPYEWPRLSDVDRTRMAREARMALKALNIPETDPAWAHVKYRATGPPDGTTRTDSPIPRPSPLTNEAAPAPVPKKGVSSKDAKEKKARVKNDTKEIMMKDESKPRVSEKVVPPEKVNRSNSNSSSVSSSNAASVSGDSRLSPTVTTARKPGSGYKLTKSTDVSRSRSPMPQAASSSKDDVRKKDAGRRTDGKATPNLAHRQAARDVEVKMRDDTRRSGEVKGRRDVAGETYATQSHRVKQLKEEDKLEPRRKEKAVEKPRAQDTNHRLDASLKRKKDAHEDDDYQESSNRTSGQKKRKTLDERDRASLASSSSRDRPLHKPSAVDNSRVSNIEVVAARKPPKELSPLPAAPLPKIKKGPSPVPPIPIASSVSSSSTSSRNSNAKASGKSRRRSPIYTSSEDEGEITSSNSRSTPLSRPTPNVTVNDRHSHSRNGALPEDLPRDSASLRARYTEEYVEYLKPFQMALDQKSKIQRLLKNFPDGSDGSVTDDSGLELMDAESLSRIVGESKKHWQELQNIQKAYENLG</sequence>
<feature type="compositionally biased region" description="Basic and acidic residues" evidence="1">
    <location>
        <begin position="115"/>
        <end position="124"/>
    </location>
</feature>
<accession>A0A8H5GRR2</accession>
<dbReference type="SUPFAM" id="SSF46785">
    <property type="entry name" value="Winged helix' DNA-binding domain"/>
    <property type="match status" value="1"/>
</dbReference>
<dbReference type="AlphaFoldDB" id="A0A8H5GRR2"/>